<keyword evidence="3" id="KW-1185">Reference proteome</keyword>
<dbReference type="EMBL" id="CALNXJ010000026">
    <property type="protein sequence ID" value="CAH3131978.1"/>
    <property type="molecule type" value="Genomic_DNA"/>
</dbReference>
<feature type="non-terminal residue" evidence="2">
    <location>
        <position position="1"/>
    </location>
</feature>
<reference evidence="2 3" key="1">
    <citation type="submission" date="2022-05" db="EMBL/GenBank/DDBJ databases">
        <authorList>
            <consortium name="Genoscope - CEA"/>
            <person name="William W."/>
        </authorList>
    </citation>
    <scope>NUCLEOTIDE SEQUENCE [LARGE SCALE GENOMIC DNA]</scope>
</reference>
<feature type="compositionally biased region" description="Low complexity" evidence="1">
    <location>
        <begin position="170"/>
        <end position="188"/>
    </location>
</feature>
<protein>
    <submittedName>
        <fullName evidence="2">Uncharacterized protein</fullName>
    </submittedName>
</protein>
<name>A0AAU9X143_9CNID</name>
<evidence type="ECO:0000256" key="1">
    <source>
        <dbReference type="SAM" id="MobiDB-lite"/>
    </source>
</evidence>
<evidence type="ECO:0000313" key="3">
    <source>
        <dbReference type="Proteomes" id="UP001159428"/>
    </source>
</evidence>
<gene>
    <name evidence="2" type="ORF">PMEA_00014925</name>
</gene>
<dbReference type="Proteomes" id="UP001159428">
    <property type="component" value="Unassembled WGS sequence"/>
</dbReference>
<comment type="caution">
    <text evidence="2">The sequence shown here is derived from an EMBL/GenBank/DDBJ whole genome shotgun (WGS) entry which is preliminary data.</text>
</comment>
<evidence type="ECO:0000313" key="2">
    <source>
        <dbReference type="EMBL" id="CAH3131978.1"/>
    </source>
</evidence>
<sequence length="292" mass="32971">AKALFNDEGIGRKFEEEEIEGRTLQSERILSDASMDNLGLSTIGKKEKFATAIQDLFGKFIEVTIMIIQFKDINRILTNKEKDTLTSLDRSVYNTKKKKIIAFARTVWPDDQPTPWFRNSAENSKKLQEITKQLAEDESYTFPRAGLGIKAIDEIIRKYMQERRRKENDPLSSQSDQDSSESSSKGSPSILSAWQDKVQSYEANFIDGLSLMSATAILLVWFGKTASNEIQLDDLKKEAKNMGMTLLRNKDKNTYLRAVASFLVQNKKVSITAGIAFDKVSQDNVSISQDVS</sequence>
<accession>A0AAU9X143</accession>
<dbReference type="AlphaFoldDB" id="A0AAU9X143"/>
<proteinExistence type="predicted"/>
<organism evidence="2 3">
    <name type="scientific">Pocillopora meandrina</name>
    <dbReference type="NCBI Taxonomy" id="46732"/>
    <lineage>
        <taxon>Eukaryota</taxon>
        <taxon>Metazoa</taxon>
        <taxon>Cnidaria</taxon>
        <taxon>Anthozoa</taxon>
        <taxon>Hexacorallia</taxon>
        <taxon>Scleractinia</taxon>
        <taxon>Astrocoeniina</taxon>
        <taxon>Pocilloporidae</taxon>
        <taxon>Pocillopora</taxon>
    </lineage>
</organism>
<feature type="region of interest" description="Disordered" evidence="1">
    <location>
        <begin position="163"/>
        <end position="188"/>
    </location>
</feature>